<reference evidence="1 2" key="1">
    <citation type="submission" date="2016-10" db="EMBL/GenBank/DDBJ databases">
        <authorList>
            <person name="de Groot N.N."/>
        </authorList>
    </citation>
    <scope>NUCLEOTIDE SEQUENCE [LARGE SCALE GENOMIC DNA]</scope>
    <source>
        <strain evidence="1 2">CGMCC 1.7005</strain>
    </source>
</reference>
<dbReference type="AlphaFoldDB" id="A0A1I6XFW5"/>
<dbReference type="Proteomes" id="UP000236454">
    <property type="component" value="Unassembled WGS sequence"/>
</dbReference>
<evidence type="ECO:0000313" key="2">
    <source>
        <dbReference type="Proteomes" id="UP000236454"/>
    </source>
</evidence>
<gene>
    <name evidence="1" type="ORF">SAMN05216474_0175</name>
</gene>
<proteinExistence type="predicted"/>
<organism evidence="1 2">
    <name type="scientific">Lishizhenia tianjinensis</name>
    <dbReference type="NCBI Taxonomy" id="477690"/>
    <lineage>
        <taxon>Bacteria</taxon>
        <taxon>Pseudomonadati</taxon>
        <taxon>Bacteroidota</taxon>
        <taxon>Flavobacteriia</taxon>
        <taxon>Flavobacteriales</taxon>
        <taxon>Crocinitomicaceae</taxon>
        <taxon>Lishizhenia</taxon>
    </lineage>
</organism>
<keyword evidence="2" id="KW-1185">Reference proteome</keyword>
<dbReference type="STRING" id="477690.SAMN05216474_0175"/>
<accession>A0A1I6XFW5</accession>
<evidence type="ECO:0000313" key="1">
    <source>
        <dbReference type="EMBL" id="SFT37268.1"/>
    </source>
</evidence>
<protein>
    <submittedName>
        <fullName evidence="1">Uncharacterized protein</fullName>
    </submittedName>
</protein>
<dbReference type="EMBL" id="FPAS01000001">
    <property type="protein sequence ID" value="SFT37268.1"/>
    <property type="molecule type" value="Genomic_DNA"/>
</dbReference>
<name>A0A1I6XFW5_9FLAO</name>
<sequence>MVKICNQRILAPIVAAWGADFLLDYCPLCLATKEAKKGEQELEKGKRYRVESGECPAQKKSLTN</sequence>